<gene>
    <name evidence="8" type="ORF">SD72_07330</name>
</gene>
<evidence type="ECO:0000259" key="6">
    <source>
        <dbReference type="PROSITE" id="PS50006"/>
    </source>
</evidence>
<evidence type="ECO:0000313" key="9">
    <source>
        <dbReference type="Proteomes" id="UP000032120"/>
    </source>
</evidence>
<dbReference type="CDD" id="cd00060">
    <property type="entry name" value="FHA"/>
    <property type="match status" value="1"/>
</dbReference>
<dbReference type="PANTHER" id="PTHR22683">
    <property type="entry name" value="SPORULATION PROTEIN RELATED"/>
    <property type="match status" value="1"/>
</dbReference>
<dbReference type="InterPro" id="IPR008984">
    <property type="entry name" value="SMAD_FHA_dom_sf"/>
</dbReference>
<name>A0A0D0IMD7_9MICO</name>
<dbReference type="RefSeq" id="WP_042543783.1">
    <property type="nucleotide sequence ID" value="NZ_JXSQ01000007.1"/>
</dbReference>
<keyword evidence="1" id="KW-0597">Phosphoprotein</keyword>
<keyword evidence="9" id="KW-1185">Reference proteome</keyword>
<feature type="domain" description="FtsK" evidence="7">
    <location>
        <begin position="697"/>
        <end position="885"/>
    </location>
</feature>
<dbReference type="GO" id="GO:0051301">
    <property type="term" value="P:cell division"/>
    <property type="evidence" value="ECO:0007669"/>
    <property type="project" value="UniProtKB-KW"/>
</dbReference>
<dbReference type="SMART" id="SM00240">
    <property type="entry name" value="FHA"/>
    <property type="match status" value="1"/>
</dbReference>
<accession>A0A0D0IMD7</accession>
<evidence type="ECO:0000256" key="1">
    <source>
        <dbReference type="ARBA" id="ARBA00022553"/>
    </source>
</evidence>
<keyword evidence="8" id="KW-0132">Cell division</keyword>
<sequence length="1566" mass="165321">MKLKLALALPSGALHDVTISCNVTTTVRDTAAALIRTGLYRDSNIEAFHALRHGHVTIIGSPDGTSEYLLDPVAPLGQSGLQSGWQIRVAGEFDRNLPRTIPAVGVVEVIGGDEDGVRFSLIPGDNSIGRDPRSRILLSSRSVSRRHAVIEAGDRMILSNLGSANGIEVRGHRVESLPIDHAVEVLLGSVRIRITPARPANHPGDDALDHRRPHTRAPRVDPHFEPSTRELPAPPKQAAGSRIPMLAMLAPMLMGGALYAITRSPMSLMMVAFSPMMMIGSWLDGRLTARRRRRGEDRIFTETLAAEREQLAALRDEEIATRATETPRLDDIAAAMRDQGRLLWARRPEHRSFLELRFGEGELPSRTAVVMPKRGEAAGAQWEAIEEIEREFSRVAPVPVTERLDQCGSIGLAGPQPGAHALARALLVQLTGLHSPAELTVAAFTGETRSPGEWEWLKWLPHVDPVGGPTPAWQLADDERASLALLIALEGVIGQRQQVAAKPGGGASLRSHLPQHSGEDAATEAVTVLPLTPVIVVLVLDGGVEQAHRARLIALAEDGPDLGVHMVWVADRVERVPAACRTFVEVGAPDDTSPATVNFVRQRDRVPLTRMEQLDAETAAMLARAVAPVDDTAARALDESDLPRAVNLREVHGVDLLGGGSPLLQNWERSGSLVRDWRAGEERAPVSLAAVVGQGAEGPAILDLRTHGPHALVGGTTGAGKSEFLQSWIMSLAANVSPDRLTYLLVDYKGGAAFAECVDLPHTVGLVTDLSPYLVRRALTSLRAELRRREELLAEHGAKDLITMEQRSDPAAPPVLVIVIDEFAALASDVPEFVDGVIDVAQRGRSLGLHLVMATQRPAGVVTDNLRANTNLRIALRMADEADSGDVLGVPDAALFDAETPGRGAMKVGPGRVEHFQTGYLGGRASAAPRLPRLEVRSLGLVEGEPWSIPGEPQSGGPRPVARAARDIERLRDALVGAATAGGIAVPRKPWLPTLPALLPLDAVLPRPAHAEVGATGIAQPGGLPVGLIDLPETQAQEPVRIDLDVMGNLAIFGASGTGKTTSLLTIAAAASAAANADGVHIYGIDAAGGNLDPLAPLPTVGAVAQLGDGELTQRVIRHVWEVVNDRSARFAAARANSLAAYRATGGERAAGEARVVLLIDGFSALTEAIEGFGERGVAATQLAEIMRAGRAVGVHVVLTAERSAALSSALAASVQERLVLRLASPNDYSYLDVRAEVLESAGPGRGVFAGQQNEIQLAFAGETPALADQAAALERLAERLGSGDLVAAPRIRNAPDRIALADLPAEDEGLPVFGIDTRTLRAVGMPHAGLGVIAGPPGAGLSTATRSCAIAVERWAAARGEQVDRVLLSFDSGSGTHADPLDWEHVARGAAAVGELARRLVIALGGRPHQASPAFTGLLGGGVAPDPVPVGATQAVPEAPLEFPLPGRRGVIVVERPGDAEESDALPQLIALAKAARRASVLVLFEFELGGGGSWDLLAALKQPNWGLALQPDENEPQTPFRETFGRVSRAAFPPGRGFAVVRGTATPVHVALPVRGAGARRNGR</sequence>
<dbReference type="PROSITE" id="PS50901">
    <property type="entry name" value="FTSK"/>
    <property type="match status" value="2"/>
</dbReference>
<feature type="domain" description="FtsK" evidence="7">
    <location>
        <begin position="1037"/>
        <end position="1230"/>
    </location>
</feature>
<dbReference type="GO" id="GO:0003677">
    <property type="term" value="F:DNA binding"/>
    <property type="evidence" value="ECO:0007669"/>
    <property type="project" value="InterPro"/>
</dbReference>
<evidence type="ECO:0000256" key="2">
    <source>
        <dbReference type="ARBA" id="ARBA00022741"/>
    </source>
</evidence>
<protein>
    <submittedName>
        <fullName evidence="8">Cell division protein FtsK</fullName>
    </submittedName>
</protein>
<feature type="binding site" evidence="4">
    <location>
        <begin position="715"/>
        <end position="722"/>
    </location>
    <ligand>
        <name>ATP</name>
        <dbReference type="ChEBI" id="CHEBI:30616"/>
    </ligand>
</feature>
<dbReference type="Proteomes" id="UP000032120">
    <property type="component" value="Unassembled WGS sequence"/>
</dbReference>
<dbReference type="SUPFAM" id="SSF52540">
    <property type="entry name" value="P-loop containing nucleoside triphosphate hydrolases"/>
    <property type="match status" value="2"/>
</dbReference>
<evidence type="ECO:0000256" key="3">
    <source>
        <dbReference type="ARBA" id="ARBA00022840"/>
    </source>
</evidence>
<dbReference type="InterPro" id="IPR002543">
    <property type="entry name" value="FtsK_dom"/>
</dbReference>
<dbReference type="GO" id="GO:0005524">
    <property type="term" value="F:ATP binding"/>
    <property type="evidence" value="ECO:0007669"/>
    <property type="project" value="UniProtKB-UniRule"/>
</dbReference>
<comment type="caution">
    <text evidence="8">The sequence shown here is derived from an EMBL/GenBank/DDBJ whole genome shotgun (WGS) entry which is preliminary data.</text>
</comment>
<dbReference type="Gene3D" id="2.60.200.20">
    <property type="match status" value="1"/>
</dbReference>
<feature type="domain" description="FHA" evidence="6">
    <location>
        <begin position="126"/>
        <end position="174"/>
    </location>
</feature>
<dbReference type="InterPro" id="IPR000253">
    <property type="entry name" value="FHA_dom"/>
</dbReference>
<dbReference type="SMART" id="SM00382">
    <property type="entry name" value="AAA"/>
    <property type="match status" value="2"/>
</dbReference>
<dbReference type="SUPFAM" id="SSF49879">
    <property type="entry name" value="SMAD/FHA domain"/>
    <property type="match status" value="1"/>
</dbReference>
<feature type="binding site" evidence="4">
    <location>
        <begin position="1054"/>
        <end position="1061"/>
    </location>
    <ligand>
        <name>ATP</name>
        <dbReference type="ChEBI" id="CHEBI:30616"/>
    </ligand>
</feature>
<dbReference type="InterPro" id="IPR003593">
    <property type="entry name" value="AAA+_ATPase"/>
</dbReference>
<keyword evidence="2 4" id="KW-0547">Nucleotide-binding</keyword>
<dbReference type="Pfam" id="PF00498">
    <property type="entry name" value="FHA"/>
    <property type="match status" value="1"/>
</dbReference>
<evidence type="ECO:0000256" key="5">
    <source>
        <dbReference type="SAM" id="MobiDB-lite"/>
    </source>
</evidence>
<evidence type="ECO:0000313" key="8">
    <source>
        <dbReference type="EMBL" id="KIP52759.1"/>
    </source>
</evidence>
<organism evidence="8 9">
    <name type="scientific">Leucobacter komagatae</name>
    <dbReference type="NCBI Taxonomy" id="55969"/>
    <lineage>
        <taxon>Bacteria</taxon>
        <taxon>Bacillati</taxon>
        <taxon>Actinomycetota</taxon>
        <taxon>Actinomycetes</taxon>
        <taxon>Micrococcales</taxon>
        <taxon>Microbacteriaceae</taxon>
        <taxon>Leucobacter</taxon>
    </lineage>
</organism>
<dbReference type="CDD" id="cd01127">
    <property type="entry name" value="TrwB_TraG_TraD_VirD4"/>
    <property type="match status" value="1"/>
</dbReference>
<dbReference type="InterPro" id="IPR027417">
    <property type="entry name" value="P-loop_NTPase"/>
</dbReference>
<evidence type="ECO:0000259" key="7">
    <source>
        <dbReference type="PROSITE" id="PS50901"/>
    </source>
</evidence>
<dbReference type="Pfam" id="PF01580">
    <property type="entry name" value="FtsK_SpoIIIE"/>
    <property type="match status" value="2"/>
</dbReference>
<keyword evidence="3 4" id="KW-0067">ATP-binding</keyword>
<dbReference type="PROSITE" id="PS50006">
    <property type="entry name" value="FHA_DOMAIN"/>
    <property type="match status" value="1"/>
</dbReference>
<keyword evidence="8" id="KW-0131">Cell cycle</keyword>
<dbReference type="OrthoDB" id="9807790at2"/>
<dbReference type="EMBL" id="JXSQ01000007">
    <property type="protein sequence ID" value="KIP52759.1"/>
    <property type="molecule type" value="Genomic_DNA"/>
</dbReference>
<feature type="region of interest" description="Disordered" evidence="5">
    <location>
        <begin position="197"/>
        <end position="238"/>
    </location>
</feature>
<feature type="compositionally biased region" description="Basic and acidic residues" evidence="5">
    <location>
        <begin position="218"/>
        <end position="228"/>
    </location>
</feature>
<proteinExistence type="predicted"/>
<dbReference type="Gene3D" id="3.40.50.300">
    <property type="entry name" value="P-loop containing nucleotide triphosphate hydrolases"/>
    <property type="match status" value="4"/>
</dbReference>
<evidence type="ECO:0000256" key="4">
    <source>
        <dbReference type="PROSITE-ProRule" id="PRU00289"/>
    </source>
</evidence>
<reference evidence="8 9" key="1">
    <citation type="submission" date="2015-01" db="EMBL/GenBank/DDBJ databases">
        <title>Draft genome sequence of Leucobacter komagatae strain VKM ST2845.</title>
        <authorList>
            <person name="Karlyshev A.V."/>
            <person name="Kudryashova E.B."/>
        </authorList>
    </citation>
    <scope>NUCLEOTIDE SEQUENCE [LARGE SCALE GENOMIC DNA]</scope>
    <source>
        <strain evidence="8 9">VKM ST2845</strain>
    </source>
</reference>
<dbReference type="PANTHER" id="PTHR22683:SF1">
    <property type="entry name" value="TYPE VII SECRETION SYSTEM PROTEIN ESSC"/>
    <property type="match status" value="1"/>
</dbReference>
<dbReference type="InterPro" id="IPR050206">
    <property type="entry name" value="FtsK/SpoIIIE/SftA"/>
</dbReference>